<feature type="compositionally biased region" description="Pro residues" evidence="1">
    <location>
        <begin position="198"/>
        <end position="214"/>
    </location>
</feature>
<dbReference type="SUPFAM" id="SSF54523">
    <property type="entry name" value="Pili subunits"/>
    <property type="match status" value="1"/>
</dbReference>
<sequence length="233" mass="25434">MVVMLITVMSIAVAITLPAWSGMIQRDKEEELIARGLQYAEAIRVFQRRFGRLPVQLDELIRVEPRSIRRLWDDPMTGKADWIVILEGTPQGGSMIDPATGQPVPQPGQSDPQDPQGGADGEPPPQPIGPIRGVRSRATGEAFHVFLDQAEIGSWEFRSDIFNRFRTAPSENGIPRVSALTLGRPFRYVIAGNSQNPPGMPMTPPGAPGSPPVGKPKLRSQADRPASSSEKQQ</sequence>
<feature type="region of interest" description="Disordered" evidence="1">
    <location>
        <begin position="93"/>
        <end position="133"/>
    </location>
</feature>
<evidence type="ECO:0000256" key="1">
    <source>
        <dbReference type="SAM" id="MobiDB-lite"/>
    </source>
</evidence>
<dbReference type="EMBL" id="JX649876">
    <property type="protein sequence ID" value="AGC71580.1"/>
    <property type="molecule type" value="Genomic_DNA"/>
</dbReference>
<dbReference type="InterPro" id="IPR045584">
    <property type="entry name" value="Pilin-like"/>
</dbReference>
<name>L7VZI6_9BACT</name>
<accession>L7VZI6</accession>
<proteinExistence type="predicted"/>
<evidence type="ECO:0008006" key="3">
    <source>
        <dbReference type="Google" id="ProtNLM"/>
    </source>
</evidence>
<feature type="compositionally biased region" description="Low complexity" evidence="1">
    <location>
        <begin position="101"/>
        <end position="117"/>
    </location>
</feature>
<organism evidence="2">
    <name type="scientific">uncultured bacterium A1Q1_fos_517</name>
    <dbReference type="NCBI Taxonomy" id="1256582"/>
    <lineage>
        <taxon>Bacteria</taxon>
        <taxon>environmental samples</taxon>
    </lineage>
</organism>
<evidence type="ECO:0000313" key="2">
    <source>
        <dbReference type="EMBL" id="AGC71580.1"/>
    </source>
</evidence>
<reference evidence="2" key="1">
    <citation type="submission" date="2012-09" db="EMBL/GenBank/DDBJ databases">
        <title>Metagenomic Characterization of a Microbial Community in Wastewater Detects High Levels of Antibiotic Resistance.</title>
        <authorList>
            <person name="Abrams M."/>
            <person name="Caldwell A."/>
            <person name="Vandaei E."/>
            <person name="Lee W."/>
            <person name="Perrott J."/>
            <person name="Khan S.Y."/>
            <person name="Ta J."/>
            <person name="Romero D."/>
            <person name="Nguyen V."/>
            <person name="Pourmand N."/>
            <person name="Ouverney C.C."/>
        </authorList>
    </citation>
    <scope>NUCLEOTIDE SEQUENCE</scope>
</reference>
<dbReference type="AlphaFoldDB" id="L7VZI6"/>
<protein>
    <recommendedName>
        <fullName evidence="3">Type II secretion system protein</fullName>
    </recommendedName>
</protein>
<feature type="region of interest" description="Disordered" evidence="1">
    <location>
        <begin position="192"/>
        <end position="233"/>
    </location>
</feature>